<comment type="similarity">
    <text evidence="2">Belongs to the DDIT4 family.</text>
</comment>
<dbReference type="AlphaFoldDB" id="A0AA88I7U6"/>
<dbReference type="GO" id="GO:0005737">
    <property type="term" value="C:cytoplasm"/>
    <property type="evidence" value="ECO:0007669"/>
    <property type="project" value="UniProtKB-SubCell"/>
</dbReference>
<gene>
    <name evidence="4" type="ORF">QYM36_003198</name>
</gene>
<dbReference type="InterPro" id="IPR038281">
    <property type="entry name" value="RTP801-like_C_sf"/>
</dbReference>
<evidence type="ECO:0000313" key="4">
    <source>
        <dbReference type="EMBL" id="KAK2722928.1"/>
    </source>
</evidence>
<sequence>MNSVSAYDIFDESYFESESEEQLEEKELLSELIFEELTYGASRLNPDSELVIPEGMTDRIADSIFQMAQYEPCGLKGCVIYFNIDSDKKSEKPQKLVKIRCDNYTVATFEVHITLQREATPWSRIVPQLFRSLSGNTSSIIINKNYTSSLKKLFRN</sequence>
<dbReference type="PANTHER" id="PTHR12478:SF16">
    <property type="entry name" value="PROTEIN CHARYBDE-RELATED"/>
    <property type="match status" value="1"/>
</dbReference>
<dbReference type="GO" id="GO:0006915">
    <property type="term" value="P:apoptotic process"/>
    <property type="evidence" value="ECO:0007669"/>
    <property type="project" value="TreeGrafter"/>
</dbReference>
<keyword evidence="3" id="KW-0963">Cytoplasm</keyword>
<organism evidence="4 5">
    <name type="scientific">Artemia franciscana</name>
    <name type="common">Brine shrimp</name>
    <name type="synonym">Artemia sanfranciscana</name>
    <dbReference type="NCBI Taxonomy" id="6661"/>
    <lineage>
        <taxon>Eukaryota</taxon>
        <taxon>Metazoa</taxon>
        <taxon>Ecdysozoa</taxon>
        <taxon>Arthropoda</taxon>
        <taxon>Crustacea</taxon>
        <taxon>Branchiopoda</taxon>
        <taxon>Anostraca</taxon>
        <taxon>Artemiidae</taxon>
        <taxon>Artemia</taxon>
    </lineage>
</organism>
<dbReference type="PANTHER" id="PTHR12478">
    <property type="entry name" value="DNA-DAMAGE-INDUCIBLE TRANSCRIPT 4 PROTEIN DDIT4"/>
    <property type="match status" value="1"/>
</dbReference>
<evidence type="ECO:0000256" key="1">
    <source>
        <dbReference type="ARBA" id="ARBA00004496"/>
    </source>
</evidence>
<evidence type="ECO:0000313" key="5">
    <source>
        <dbReference type="Proteomes" id="UP001187531"/>
    </source>
</evidence>
<comment type="subcellular location">
    <subcellularLocation>
        <location evidence="1">Cytoplasm</location>
    </subcellularLocation>
</comment>
<protein>
    <submittedName>
        <fullName evidence="4">Uncharacterized protein</fullName>
    </submittedName>
</protein>
<dbReference type="GO" id="GO:0009968">
    <property type="term" value="P:negative regulation of signal transduction"/>
    <property type="evidence" value="ECO:0007669"/>
    <property type="project" value="InterPro"/>
</dbReference>
<reference evidence="4" key="1">
    <citation type="submission" date="2023-07" db="EMBL/GenBank/DDBJ databases">
        <title>Chromosome-level genome assembly of Artemia franciscana.</title>
        <authorList>
            <person name="Jo E."/>
        </authorList>
    </citation>
    <scope>NUCLEOTIDE SEQUENCE</scope>
    <source>
        <tissue evidence="4">Whole body</tissue>
    </source>
</reference>
<dbReference type="InterPro" id="IPR012918">
    <property type="entry name" value="RTP801-like"/>
</dbReference>
<dbReference type="GO" id="GO:0032006">
    <property type="term" value="P:regulation of TOR signaling"/>
    <property type="evidence" value="ECO:0007669"/>
    <property type="project" value="TreeGrafter"/>
</dbReference>
<evidence type="ECO:0000256" key="2">
    <source>
        <dbReference type="ARBA" id="ARBA00010670"/>
    </source>
</evidence>
<dbReference type="EMBL" id="JAVRJZ010000005">
    <property type="protein sequence ID" value="KAK2722928.1"/>
    <property type="molecule type" value="Genomic_DNA"/>
</dbReference>
<accession>A0AA88I7U6</accession>
<dbReference type="Proteomes" id="UP001187531">
    <property type="component" value="Unassembled WGS sequence"/>
</dbReference>
<evidence type="ECO:0000256" key="3">
    <source>
        <dbReference type="ARBA" id="ARBA00022490"/>
    </source>
</evidence>
<keyword evidence="5" id="KW-1185">Reference proteome</keyword>
<comment type="caution">
    <text evidence="4">The sequence shown here is derived from an EMBL/GenBank/DDBJ whole genome shotgun (WGS) entry which is preliminary data.</text>
</comment>
<dbReference type="Gene3D" id="3.90.470.40">
    <property type="entry name" value="RTP801-like"/>
    <property type="match status" value="1"/>
</dbReference>
<dbReference type="Pfam" id="PF07809">
    <property type="entry name" value="RTP801_C"/>
    <property type="match status" value="1"/>
</dbReference>
<name>A0AA88I7U6_ARTSF</name>
<proteinExistence type="inferred from homology"/>